<evidence type="ECO:0000256" key="2">
    <source>
        <dbReference type="ARBA" id="ARBA00004123"/>
    </source>
</evidence>
<evidence type="ECO:0000256" key="8">
    <source>
        <dbReference type="ARBA" id="ARBA00022839"/>
    </source>
</evidence>
<dbReference type="Proteomes" id="UP000007110">
    <property type="component" value="Unassembled WGS sequence"/>
</dbReference>
<dbReference type="GeneID" id="582280"/>
<dbReference type="GO" id="GO:0000176">
    <property type="term" value="C:nuclear exosome (RNase complex)"/>
    <property type="evidence" value="ECO:0000318"/>
    <property type="project" value="GO_Central"/>
</dbReference>
<dbReference type="OMA" id="GQVMRNN"/>
<reference evidence="15" key="2">
    <citation type="submission" date="2021-01" db="UniProtKB">
        <authorList>
            <consortium name="EnsemblMetazoa"/>
        </authorList>
    </citation>
    <scope>IDENTIFICATION</scope>
</reference>
<dbReference type="InterPro" id="IPR012340">
    <property type="entry name" value="NA-bd_OB-fold"/>
</dbReference>
<dbReference type="InterPro" id="IPR002716">
    <property type="entry name" value="PIN_dom"/>
</dbReference>
<dbReference type="InParanoid" id="A0A7M7NMP0"/>
<name>A0A7M7NMP0_STRPU</name>
<organism evidence="15 16">
    <name type="scientific">Strongylocentrotus purpuratus</name>
    <name type="common">Purple sea urchin</name>
    <dbReference type="NCBI Taxonomy" id="7668"/>
    <lineage>
        <taxon>Eukaryota</taxon>
        <taxon>Metazoa</taxon>
        <taxon>Echinodermata</taxon>
        <taxon>Eleutherozoa</taxon>
        <taxon>Echinozoa</taxon>
        <taxon>Echinoidea</taxon>
        <taxon>Euechinoidea</taxon>
        <taxon>Echinacea</taxon>
        <taxon>Camarodonta</taxon>
        <taxon>Echinidea</taxon>
        <taxon>Strongylocentrotidae</taxon>
        <taxon>Strongylocentrotus</taxon>
    </lineage>
</organism>
<dbReference type="InterPro" id="IPR050180">
    <property type="entry name" value="RNR_Ribonuclease"/>
</dbReference>
<keyword evidence="10" id="KW-0694">RNA-binding</keyword>
<evidence type="ECO:0000256" key="10">
    <source>
        <dbReference type="ARBA" id="ARBA00022884"/>
    </source>
</evidence>
<evidence type="ECO:0000256" key="3">
    <source>
        <dbReference type="ARBA" id="ARBA00005785"/>
    </source>
</evidence>
<keyword evidence="9" id="KW-0460">Magnesium</keyword>
<evidence type="ECO:0000259" key="13">
    <source>
        <dbReference type="SMART" id="SM00670"/>
    </source>
</evidence>
<keyword evidence="7" id="KW-0271">Exosome</keyword>
<comment type="subcellular location">
    <subcellularLocation>
        <location evidence="2">Nucleus</location>
    </subcellularLocation>
</comment>
<dbReference type="SMART" id="SM00670">
    <property type="entry name" value="PINc"/>
    <property type="match status" value="1"/>
</dbReference>
<evidence type="ECO:0000259" key="14">
    <source>
        <dbReference type="SMART" id="SM00955"/>
    </source>
</evidence>
<dbReference type="Pfam" id="PF17216">
    <property type="entry name" value="Rrp44_CSD1"/>
    <property type="match status" value="1"/>
</dbReference>
<dbReference type="KEGG" id="spu:582280"/>
<dbReference type="Pfam" id="PF00773">
    <property type="entry name" value="RNB"/>
    <property type="match status" value="1"/>
</dbReference>
<keyword evidence="5" id="KW-0540">Nuclease</keyword>
<accession>A0A7M7NMP0</accession>
<dbReference type="AlphaFoldDB" id="A0A7M7NMP0"/>
<dbReference type="CTD" id="22894"/>
<dbReference type="GO" id="GO:0000177">
    <property type="term" value="C:cytoplasmic exosome (RNase complex)"/>
    <property type="evidence" value="ECO:0000318"/>
    <property type="project" value="GO_Central"/>
</dbReference>
<reference evidence="16" key="1">
    <citation type="submission" date="2015-02" db="EMBL/GenBank/DDBJ databases">
        <title>Genome sequencing for Strongylocentrotus purpuratus.</title>
        <authorList>
            <person name="Murali S."/>
            <person name="Liu Y."/>
            <person name="Vee V."/>
            <person name="English A."/>
            <person name="Wang M."/>
            <person name="Skinner E."/>
            <person name="Han Y."/>
            <person name="Muzny D.M."/>
            <person name="Worley K.C."/>
            <person name="Gibbs R.A."/>
        </authorList>
    </citation>
    <scope>NUCLEOTIDE SEQUENCE</scope>
</reference>
<proteinExistence type="inferred from homology"/>
<dbReference type="InterPro" id="IPR029060">
    <property type="entry name" value="PIN-like_dom_sf"/>
</dbReference>
<dbReference type="OrthoDB" id="372421at2759"/>
<comment type="cofactor">
    <cofactor evidence="1">
        <name>Mg(2+)</name>
        <dbReference type="ChEBI" id="CHEBI:18420"/>
    </cofactor>
</comment>
<evidence type="ECO:0000256" key="4">
    <source>
        <dbReference type="ARBA" id="ARBA00022552"/>
    </source>
</evidence>
<dbReference type="InterPro" id="IPR022966">
    <property type="entry name" value="RNase_II/R_CS"/>
</dbReference>
<dbReference type="Pfam" id="PF13638">
    <property type="entry name" value="PIN_4"/>
    <property type="match status" value="1"/>
</dbReference>
<dbReference type="PROSITE" id="PS01175">
    <property type="entry name" value="RIBONUCLEASE_II"/>
    <property type="match status" value="1"/>
</dbReference>
<dbReference type="InterPro" id="IPR033771">
    <property type="entry name" value="Rrp44_CSD1"/>
</dbReference>
<dbReference type="InterPro" id="IPR041505">
    <property type="entry name" value="Dis3_CSD2"/>
</dbReference>
<dbReference type="SUPFAM" id="SSF88723">
    <property type="entry name" value="PIN domain-like"/>
    <property type="match status" value="1"/>
</dbReference>
<dbReference type="CDD" id="cd09862">
    <property type="entry name" value="PIN_Rrp44-like"/>
    <property type="match status" value="1"/>
</dbReference>
<dbReference type="SUPFAM" id="SSF50249">
    <property type="entry name" value="Nucleic acid-binding proteins"/>
    <property type="match status" value="2"/>
</dbReference>
<keyword evidence="8" id="KW-0269">Exonuclease</keyword>
<feature type="domain" description="RNB" evidence="14">
    <location>
        <begin position="465"/>
        <end position="797"/>
    </location>
</feature>
<dbReference type="GO" id="GO:0004519">
    <property type="term" value="F:endonuclease activity"/>
    <property type="evidence" value="ECO:0000318"/>
    <property type="project" value="GO_Central"/>
</dbReference>
<keyword evidence="16" id="KW-1185">Reference proteome</keyword>
<evidence type="ECO:0000313" key="15">
    <source>
        <dbReference type="EnsemblMetazoa" id="XP_030836972"/>
    </source>
</evidence>
<dbReference type="SMART" id="SM00955">
    <property type="entry name" value="RNB"/>
    <property type="match status" value="1"/>
</dbReference>
<evidence type="ECO:0000256" key="7">
    <source>
        <dbReference type="ARBA" id="ARBA00022835"/>
    </source>
</evidence>
<dbReference type="Pfam" id="PF17849">
    <property type="entry name" value="OB_Dis3"/>
    <property type="match status" value="1"/>
</dbReference>
<dbReference type="Gene3D" id="2.40.50.690">
    <property type="match status" value="1"/>
</dbReference>
<protein>
    <recommendedName>
        <fullName evidence="17">Exosome complex exonuclease RRP44</fullName>
    </recommendedName>
</protein>
<dbReference type="GO" id="GO:0071031">
    <property type="term" value="P:nuclear mRNA surveillance of mRNA 3'-end processing"/>
    <property type="evidence" value="ECO:0000318"/>
    <property type="project" value="GO_Central"/>
</dbReference>
<dbReference type="RefSeq" id="XP_030836972.1">
    <property type="nucleotide sequence ID" value="XM_030981112.1"/>
</dbReference>
<sequence length="846" mass="95971">MLTSRSFVKKTRKGGVMKVVREHYLRDDIWCGSAACTKCPIDKPVLEKEPVPEVENTLCSYPHYLLLDTNVVLHQVDILEDKAIKNVILLQTVQKEVKHRSLPSYKRIRDLIANETKRFYVFTNEHHRDTYIEIEPKESPNDFNDRAIRKSLAWYDEHFKDTPIKIVLLTNDIDNREKARNEGRVAYTVNEYVKAMEGRPELMDRLAQIETKERERKANDSDITAPGGRNVLYPEHLSSYEINAGIKQGRYKKGTFKASRENFREGYVSVQGMEKMVFIKGLANQNRAVQGDIVAVEMFAESQWTAPSTVIAEDKGSKEDVLDEDTDNSHIGPKKGAVPTCRIVGIIQRNWRPFCGVIMPAAVKGGTKHLFMAAERLIPKIRIETQQYETLAGNRIIVSIDSWPRDSRYPLGHFVRNLGAIGDKDTENEVLLLEHDVPHLPFSEAVLSFLPKLPWTITKEDETVREDLRHVDICSVDPPGCTDIDDALHYKPLENGNAEVGVHIADVSHFIKPGNALDTEACSRGTTVYLVDRRIDMVPDLLSSNLCSLRGGVERFAFSTLWEMTPEAEIVNVRFTKSIIKSRAAYTYEQAQNKIDDKSQNDALAIGLRGLLKMAKILKQKRTDNGALTLASSEIRFSMDSETHDPIEVERKVMRETNSMVEEFMLLANVSVAQRIRQEFPQSACLRRHPVPPLSNFEPIIKVALTRGFELQVDSGKALADSLDKANIPSIPFFNQLLRMMTTRCMTQALYFSSGMLPEDEYLHFGLASPIYTHFTSPIRRYSDVIVHRMLAVAISADACFPELLDKAKIQEICDNLNYRHRMAQYAGRASVDLHTQVGMYSSLPV</sequence>
<dbReference type="PANTHER" id="PTHR23355:SF35">
    <property type="entry name" value="EXOSOME COMPLEX EXONUCLEASE RRP44"/>
    <property type="match status" value="1"/>
</dbReference>
<evidence type="ECO:0000256" key="11">
    <source>
        <dbReference type="ARBA" id="ARBA00023242"/>
    </source>
</evidence>
<dbReference type="PANTHER" id="PTHR23355">
    <property type="entry name" value="RIBONUCLEASE"/>
    <property type="match status" value="1"/>
</dbReference>
<evidence type="ECO:0000256" key="9">
    <source>
        <dbReference type="ARBA" id="ARBA00022842"/>
    </source>
</evidence>
<evidence type="ECO:0000313" key="16">
    <source>
        <dbReference type="Proteomes" id="UP000007110"/>
    </source>
</evidence>
<dbReference type="FunFam" id="2.40.50.700:FF:000004">
    <property type="entry name" value="Exosome complex exonuclease RRP44 homolog A"/>
    <property type="match status" value="1"/>
</dbReference>
<evidence type="ECO:0000256" key="12">
    <source>
        <dbReference type="RuleBase" id="RU003901"/>
    </source>
</evidence>
<dbReference type="FunFam" id="3.40.50.1010:FF:000010">
    <property type="entry name" value="Exosome complex exonuclease DIS3"/>
    <property type="match status" value="1"/>
</dbReference>
<keyword evidence="11" id="KW-0539">Nucleus</keyword>
<dbReference type="GO" id="GO:0003723">
    <property type="term" value="F:RNA binding"/>
    <property type="evidence" value="ECO:0007669"/>
    <property type="project" value="UniProtKB-KW"/>
</dbReference>
<keyword evidence="6" id="KW-0378">Hydrolase</keyword>
<keyword evidence="4" id="KW-0698">rRNA processing</keyword>
<dbReference type="FunCoup" id="A0A7M7NMP0">
    <property type="interactions" value="1543"/>
</dbReference>
<dbReference type="Gene3D" id="2.40.50.700">
    <property type="match status" value="1"/>
</dbReference>
<dbReference type="Gene3D" id="3.40.50.1010">
    <property type="entry name" value="5'-nuclease"/>
    <property type="match status" value="1"/>
</dbReference>
<dbReference type="GO" id="GO:0006364">
    <property type="term" value="P:rRNA processing"/>
    <property type="evidence" value="ECO:0007669"/>
    <property type="project" value="UniProtKB-KW"/>
</dbReference>
<dbReference type="GO" id="GO:0000175">
    <property type="term" value="F:3'-5'-RNA exonuclease activity"/>
    <property type="evidence" value="ECO:0000318"/>
    <property type="project" value="GO_Central"/>
</dbReference>
<dbReference type="InterPro" id="IPR001900">
    <property type="entry name" value="RNase_II/R"/>
</dbReference>
<dbReference type="GO" id="GO:0016075">
    <property type="term" value="P:rRNA catabolic process"/>
    <property type="evidence" value="ECO:0000318"/>
    <property type="project" value="GO_Central"/>
</dbReference>
<evidence type="ECO:0000256" key="5">
    <source>
        <dbReference type="ARBA" id="ARBA00022722"/>
    </source>
</evidence>
<dbReference type="EnsemblMetazoa" id="XM_030981112">
    <property type="protein sequence ID" value="XP_030836972"/>
    <property type="gene ID" value="LOC582280"/>
</dbReference>
<evidence type="ECO:0008006" key="17">
    <source>
        <dbReference type="Google" id="ProtNLM"/>
    </source>
</evidence>
<feature type="domain" description="PIN" evidence="13">
    <location>
        <begin position="63"/>
        <end position="177"/>
    </location>
</feature>
<evidence type="ECO:0000256" key="6">
    <source>
        <dbReference type="ARBA" id="ARBA00022801"/>
    </source>
</evidence>
<comment type="similarity">
    <text evidence="3 12">Belongs to the RNR ribonuclease family.</text>
</comment>
<evidence type="ECO:0000256" key="1">
    <source>
        <dbReference type="ARBA" id="ARBA00001946"/>
    </source>
</evidence>